<evidence type="ECO:0000313" key="4">
    <source>
        <dbReference type="Proteomes" id="UP000777482"/>
    </source>
</evidence>
<dbReference type="Pfam" id="PF00636">
    <property type="entry name" value="Ribonuclease_3"/>
    <property type="match status" value="1"/>
</dbReference>
<protein>
    <recommendedName>
        <fullName evidence="2">RNase III domain-containing protein</fullName>
    </recommendedName>
</protein>
<dbReference type="SUPFAM" id="SSF69065">
    <property type="entry name" value="RNase III domain-like"/>
    <property type="match status" value="1"/>
</dbReference>
<dbReference type="OrthoDB" id="2521676at2759"/>
<evidence type="ECO:0000256" key="1">
    <source>
        <dbReference type="SAM" id="MobiDB-lite"/>
    </source>
</evidence>
<dbReference type="InterPro" id="IPR000999">
    <property type="entry name" value="RNase_III_dom"/>
</dbReference>
<keyword evidence="4" id="KW-1185">Reference proteome</keyword>
<accession>A0A9P6VX92</accession>
<dbReference type="Gene3D" id="1.10.1520.10">
    <property type="entry name" value="Ribonuclease III domain"/>
    <property type="match status" value="1"/>
</dbReference>
<dbReference type="SMART" id="SM00535">
    <property type="entry name" value="RIBOc"/>
    <property type="match status" value="1"/>
</dbReference>
<feature type="domain" description="RNase III" evidence="2">
    <location>
        <begin position="65"/>
        <end position="157"/>
    </location>
</feature>
<organism evidence="3 4">
    <name type="scientific">Rhodotorula mucilaginosa</name>
    <name type="common">Yeast</name>
    <name type="synonym">Rhodotorula rubra</name>
    <dbReference type="NCBI Taxonomy" id="5537"/>
    <lineage>
        <taxon>Eukaryota</taxon>
        <taxon>Fungi</taxon>
        <taxon>Dikarya</taxon>
        <taxon>Basidiomycota</taxon>
        <taxon>Pucciniomycotina</taxon>
        <taxon>Microbotryomycetes</taxon>
        <taxon>Sporidiobolales</taxon>
        <taxon>Sporidiobolaceae</taxon>
        <taxon>Rhodotorula</taxon>
    </lineage>
</organism>
<sequence>MDLPPPPASWAPPSVDFVRSALPSLPPIQDPGLARQARTMKSSLSLDADGTEKRELRAAELGSNERLEWRGDVALHFYISDRLQAVVPRATVGELSDLRGRLTSNRTFSHLSWHYGIPRELIFSQRDSDRRSSREEDQRIAANAFEAHWGALFASGDASLMLDWLDQFLKPIVIPALDHIEKTIDTEYDGTSGVPQKRPRLETGDPVRDAEHRTSSGRRTVTERSNHKWIDEFKPGQRWCSTLEVDGQVVGIGTGNKINGAREVALEQRIDTVLPSSSRG</sequence>
<dbReference type="GO" id="GO:0004525">
    <property type="term" value="F:ribonuclease III activity"/>
    <property type="evidence" value="ECO:0007669"/>
    <property type="project" value="InterPro"/>
</dbReference>
<gene>
    <name evidence="3" type="ORF">C6P46_006224</name>
</gene>
<dbReference type="Proteomes" id="UP000777482">
    <property type="component" value="Unassembled WGS sequence"/>
</dbReference>
<dbReference type="CDD" id="cd00593">
    <property type="entry name" value="RIBOc"/>
    <property type="match status" value="1"/>
</dbReference>
<reference evidence="3 4" key="1">
    <citation type="submission" date="2020-11" db="EMBL/GenBank/DDBJ databases">
        <title>Kefir isolates.</title>
        <authorList>
            <person name="Marcisauskas S."/>
            <person name="Kim Y."/>
            <person name="Blasche S."/>
        </authorList>
    </citation>
    <scope>NUCLEOTIDE SEQUENCE [LARGE SCALE GENOMIC DNA]</scope>
    <source>
        <strain evidence="3 4">KR</strain>
    </source>
</reference>
<dbReference type="AlphaFoldDB" id="A0A9P6VX92"/>
<dbReference type="EMBL" id="PUHQ01000076">
    <property type="protein sequence ID" value="KAG0657757.1"/>
    <property type="molecule type" value="Genomic_DNA"/>
</dbReference>
<comment type="caution">
    <text evidence="3">The sequence shown here is derived from an EMBL/GenBank/DDBJ whole genome shotgun (WGS) entry which is preliminary data.</text>
</comment>
<dbReference type="PROSITE" id="PS50142">
    <property type="entry name" value="RNASE_3_2"/>
    <property type="match status" value="1"/>
</dbReference>
<proteinExistence type="predicted"/>
<evidence type="ECO:0000259" key="2">
    <source>
        <dbReference type="PROSITE" id="PS50142"/>
    </source>
</evidence>
<feature type="compositionally biased region" description="Basic and acidic residues" evidence="1">
    <location>
        <begin position="199"/>
        <end position="223"/>
    </location>
</feature>
<dbReference type="InterPro" id="IPR036389">
    <property type="entry name" value="RNase_III_sf"/>
</dbReference>
<dbReference type="GO" id="GO:0006396">
    <property type="term" value="P:RNA processing"/>
    <property type="evidence" value="ECO:0007669"/>
    <property type="project" value="InterPro"/>
</dbReference>
<name>A0A9P6VX92_RHOMI</name>
<feature type="region of interest" description="Disordered" evidence="1">
    <location>
        <begin position="188"/>
        <end position="223"/>
    </location>
</feature>
<evidence type="ECO:0000313" key="3">
    <source>
        <dbReference type="EMBL" id="KAG0657757.1"/>
    </source>
</evidence>